<dbReference type="PANTHER" id="PTHR36570">
    <property type="entry name" value="DISULFIDE BOND FORMATION PROTEIN B"/>
    <property type="match status" value="1"/>
</dbReference>
<dbReference type="HAMAP" id="MF_00286">
    <property type="entry name" value="DsbB"/>
    <property type="match status" value="1"/>
</dbReference>
<comment type="caution">
    <text evidence="16">The sequence shown here is derived from an EMBL/GenBank/DDBJ whole genome shotgun (WGS) entry which is preliminary data.</text>
</comment>
<evidence type="ECO:0000256" key="6">
    <source>
        <dbReference type="ARBA" id="ARBA00022692"/>
    </source>
</evidence>
<evidence type="ECO:0000256" key="11">
    <source>
        <dbReference type="ARBA" id="ARBA00023157"/>
    </source>
</evidence>
<feature type="topological domain" description="Cytoplasmic" evidence="14">
    <location>
        <position position="162"/>
    </location>
</feature>
<feature type="disulfide bond" description="Redox-active" evidence="14">
    <location>
        <begin position="36"/>
        <end position="39"/>
    </location>
</feature>
<name>A0A7X0JRV4_9GAMM</name>
<dbReference type="GO" id="GO:0006457">
    <property type="term" value="P:protein folding"/>
    <property type="evidence" value="ECO:0007669"/>
    <property type="project" value="InterPro"/>
</dbReference>
<keyword evidence="5" id="KW-0997">Cell inner membrane</keyword>
<evidence type="ECO:0000256" key="3">
    <source>
        <dbReference type="ARBA" id="ARBA00022448"/>
    </source>
</evidence>
<evidence type="ECO:0000256" key="1">
    <source>
        <dbReference type="ARBA" id="ARBA00004429"/>
    </source>
</evidence>
<feature type="topological domain" description="Cytoplasmic" evidence="14">
    <location>
        <begin position="62"/>
        <end position="67"/>
    </location>
</feature>
<dbReference type="Gene3D" id="1.20.1550.10">
    <property type="entry name" value="DsbB-like"/>
    <property type="match status" value="1"/>
</dbReference>
<keyword evidence="6 14" id="KW-0812">Transmembrane</keyword>
<dbReference type="EMBL" id="JACHHT010000001">
    <property type="protein sequence ID" value="MBB6520478.1"/>
    <property type="molecule type" value="Genomic_DNA"/>
</dbReference>
<evidence type="ECO:0000256" key="4">
    <source>
        <dbReference type="ARBA" id="ARBA00022475"/>
    </source>
</evidence>
<proteinExistence type="inferred from homology"/>
<dbReference type="InterPro" id="IPR023380">
    <property type="entry name" value="DsbB-like_sf"/>
</dbReference>
<gene>
    <name evidence="14" type="primary">dsbB</name>
    <name evidence="16" type="ORF">HNR48_000756</name>
</gene>
<protein>
    <recommendedName>
        <fullName evidence="14">Disulfide bond formation protein B</fullName>
    </recommendedName>
    <alternativeName>
        <fullName evidence="14">Disulfide oxidoreductase</fullName>
    </alternativeName>
</protein>
<evidence type="ECO:0000256" key="2">
    <source>
        <dbReference type="ARBA" id="ARBA00008823"/>
    </source>
</evidence>
<comment type="similarity">
    <text evidence="2 14">Belongs to the DsbB family.</text>
</comment>
<keyword evidence="8 14" id="KW-1133">Transmembrane helix</keyword>
<keyword evidence="7 14" id="KW-0249">Electron transport</keyword>
<dbReference type="InParanoid" id="A0A7X0JRV4"/>
<evidence type="ECO:0000256" key="5">
    <source>
        <dbReference type="ARBA" id="ARBA00022519"/>
    </source>
</evidence>
<dbReference type="InterPro" id="IPR050183">
    <property type="entry name" value="DsbB"/>
</dbReference>
<keyword evidence="4 14" id="KW-1003">Cell membrane</keyword>
<evidence type="ECO:0000256" key="7">
    <source>
        <dbReference type="ARBA" id="ARBA00022982"/>
    </source>
</evidence>
<keyword evidence="3 14" id="KW-0813">Transport</keyword>
<evidence type="ECO:0000256" key="9">
    <source>
        <dbReference type="ARBA" id="ARBA00023002"/>
    </source>
</evidence>
<feature type="transmembrane region" description="Helical" evidence="15">
    <location>
        <begin position="40"/>
        <end position="58"/>
    </location>
</feature>
<organism evidence="16 17">
    <name type="scientific">Pseudoteredinibacter isoporae</name>
    <dbReference type="NCBI Taxonomy" id="570281"/>
    <lineage>
        <taxon>Bacteria</taxon>
        <taxon>Pseudomonadati</taxon>
        <taxon>Pseudomonadota</taxon>
        <taxon>Gammaproteobacteria</taxon>
        <taxon>Cellvibrionales</taxon>
        <taxon>Cellvibrionaceae</taxon>
        <taxon>Pseudoteredinibacter</taxon>
    </lineage>
</organism>
<dbReference type="Proteomes" id="UP000528457">
    <property type="component" value="Unassembled WGS sequence"/>
</dbReference>
<keyword evidence="12 14" id="KW-0143">Chaperone</keyword>
<dbReference type="PANTHER" id="PTHR36570:SF3">
    <property type="entry name" value="DISULFIDE BOND FORMATION PROTEIN B"/>
    <property type="match status" value="1"/>
</dbReference>
<dbReference type="AlphaFoldDB" id="A0A7X0JRV4"/>
<keyword evidence="11 14" id="KW-1015">Disulfide bond</keyword>
<dbReference type="GO" id="GO:0009055">
    <property type="term" value="F:electron transfer activity"/>
    <property type="evidence" value="ECO:0007669"/>
    <property type="project" value="UniProtKB-UniRule"/>
</dbReference>
<evidence type="ECO:0000256" key="8">
    <source>
        <dbReference type="ARBA" id="ARBA00022989"/>
    </source>
</evidence>
<evidence type="ECO:0000256" key="12">
    <source>
        <dbReference type="ARBA" id="ARBA00023186"/>
    </source>
</evidence>
<dbReference type="InterPro" id="IPR022920">
    <property type="entry name" value="Disulphide_bond_form_DsbB"/>
</dbReference>
<evidence type="ECO:0000313" key="17">
    <source>
        <dbReference type="Proteomes" id="UP000528457"/>
    </source>
</evidence>
<keyword evidence="13 14" id="KW-0676">Redox-active center</keyword>
<feature type="transmembrane region" description="Helical" evidence="15">
    <location>
        <begin position="131"/>
        <end position="157"/>
    </location>
</feature>
<feature type="topological domain" description="Periplasmic" evidence="14">
    <location>
        <begin position="27"/>
        <end position="44"/>
    </location>
</feature>
<feature type="topological domain" description="Cytoplasmic" evidence="14">
    <location>
        <begin position="1"/>
        <end position="9"/>
    </location>
</feature>
<evidence type="ECO:0000256" key="15">
    <source>
        <dbReference type="SAM" id="Phobius"/>
    </source>
</evidence>
<comment type="subcellular location">
    <subcellularLocation>
        <location evidence="1">Cell inner membrane</location>
        <topology evidence="1">Multi-pass membrane protein</topology>
    </subcellularLocation>
    <subcellularLocation>
        <location evidence="14">Cell membrane</location>
        <topology evidence="14">Multi-pass membrane protein</topology>
    </subcellularLocation>
</comment>
<evidence type="ECO:0000313" key="16">
    <source>
        <dbReference type="EMBL" id="MBB6520478.1"/>
    </source>
</evidence>
<sequence>MPLPNPRQTNLIIFIGCVALILIALGFQEIMGLAPCPLCITQRIFVVAVGLFALAGFIHNPGNTGRKAYAVGGLLMAIAGAGFSGRHLYLQGLPPDQLPSCGPGLGYMFETFPFMEALEILLMGDGNCGEIMWSLFGLSMPGWVLVAFIGLALFNIWQFLRR</sequence>
<dbReference type="RefSeq" id="WP_166851138.1">
    <property type="nucleotide sequence ID" value="NZ_JAAONY010000001.1"/>
</dbReference>
<comment type="function">
    <text evidence="14">Required for disulfide bond formation in some periplasmic proteins. Acts by oxidizing the DsbA protein.</text>
</comment>
<feature type="transmembrane region" description="Helical" evidence="15">
    <location>
        <begin position="12"/>
        <end position="34"/>
    </location>
</feature>
<evidence type="ECO:0000256" key="13">
    <source>
        <dbReference type="ARBA" id="ARBA00023284"/>
    </source>
</evidence>
<dbReference type="GO" id="GO:0015035">
    <property type="term" value="F:protein-disulfide reductase activity"/>
    <property type="evidence" value="ECO:0007669"/>
    <property type="project" value="UniProtKB-UniRule"/>
</dbReference>
<dbReference type="Pfam" id="PF02600">
    <property type="entry name" value="DsbB"/>
    <property type="match status" value="1"/>
</dbReference>
<keyword evidence="10 14" id="KW-0472">Membrane</keyword>
<dbReference type="SUPFAM" id="SSF158442">
    <property type="entry name" value="DsbB-like"/>
    <property type="match status" value="1"/>
</dbReference>
<dbReference type="InterPro" id="IPR003752">
    <property type="entry name" value="DiS_bond_form_DsbB/BdbC"/>
</dbReference>
<accession>A0A7X0JRV4</accession>
<comment type="caution">
    <text evidence="14">Lacks conserved residue(s) required for the propagation of feature annotation.</text>
</comment>
<keyword evidence="17" id="KW-1185">Reference proteome</keyword>
<evidence type="ECO:0000256" key="14">
    <source>
        <dbReference type="HAMAP-Rule" id="MF_00286"/>
    </source>
</evidence>
<reference evidence="16 17" key="1">
    <citation type="submission" date="2020-08" db="EMBL/GenBank/DDBJ databases">
        <title>Genomic Encyclopedia of Type Strains, Phase IV (KMG-IV): sequencing the most valuable type-strain genomes for metagenomic binning, comparative biology and taxonomic classification.</title>
        <authorList>
            <person name="Goeker M."/>
        </authorList>
    </citation>
    <scope>NUCLEOTIDE SEQUENCE [LARGE SCALE GENOMIC DNA]</scope>
    <source>
        <strain evidence="16 17">DSM 22368</strain>
    </source>
</reference>
<keyword evidence="9 14" id="KW-0560">Oxidoreductase</keyword>
<feature type="transmembrane region" description="Helical" evidence="15">
    <location>
        <begin position="70"/>
        <end position="89"/>
    </location>
</feature>
<dbReference type="FunCoup" id="A0A7X0JRV4">
    <property type="interactions" value="79"/>
</dbReference>
<dbReference type="GO" id="GO:0005886">
    <property type="term" value="C:plasma membrane"/>
    <property type="evidence" value="ECO:0007669"/>
    <property type="project" value="UniProtKB-SubCell"/>
</dbReference>
<evidence type="ECO:0000256" key="10">
    <source>
        <dbReference type="ARBA" id="ARBA00023136"/>
    </source>
</evidence>